<evidence type="ECO:0000313" key="3">
    <source>
        <dbReference type="Proteomes" id="UP001292079"/>
    </source>
</evidence>
<name>A0AAE1ZGA9_SCHME</name>
<reference evidence="2" key="1">
    <citation type="submission" date="2022-04" db="EMBL/GenBank/DDBJ databases">
        <authorList>
            <person name="Xu L."/>
            <person name="Lv Z."/>
        </authorList>
    </citation>
    <scope>NUCLEOTIDE SEQUENCE</scope>
    <source>
        <strain evidence="2">LV_2022a</strain>
    </source>
</reference>
<gene>
    <name evidence="2" type="ORF">MN116_004476</name>
</gene>
<dbReference type="InterPro" id="IPR051647">
    <property type="entry name" value="Mediator_comp_sub12"/>
</dbReference>
<dbReference type="GO" id="GO:0016592">
    <property type="term" value="C:mediator complex"/>
    <property type="evidence" value="ECO:0007669"/>
    <property type="project" value="TreeGrafter"/>
</dbReference>
<reference evidence="2" key="2">
    <citation type="journal article" date="2023" name="Infect Dis Poverty">
        <title>Chromosome-scale genome of the human blood fluke Schistosoma mekongi and its implications for public health.</title>
        <authorList>
            <person name="Zhou M."/>
            <person name="Xu L."/>
            <person name="Xu D."/>
            <person name="Chen W."/>
            <person name="Khan J."/>
            <person name="Hu Y."/>
            <person name="Huang H."/>
            <person name="Wei H."/>
            <person name="Zhang Y."/>
            <person name="Chusongsang P."/>
            <person name="Tanasarnprasert K."/>
            <person name="Hu X."/>
            <person name="Limpanont Y."/>
            <person name="Lv Z."/>
        </authorList>
    </citation>
    <scope>NUCLEOTIDE SEQUENCE</scope>
    <source>
        <strain evidence="2">LV_2022a</strain>
    </source>
</reference>
<dbReference type="GO" id="GO:0003713">
    <property type="term" value="F:transcription coactivator activity"/>
    <property type="evidence" value="ECO:0007669"/>
    <property type="project" value="TreeGrafter"/>
</dbReference>
<dbReference type="AlphaFoldDB" id="A0AAE1ZGA9"/>
<evidence type="ECO:0008006" key="4">
    <source>
        <dbReference type="Google" id="ProtNLM"/>
    </source>
</evidence>
<dbReference type="Proteomes" id="UP001292079">
    <property type="component" value="Unassembled WGS sequence"/>
</dbReference>
<feature type="region of interest" description="Disordered" evidence="1">
    <location>
        <begin position="658"/>
        <end position="716"/>
    </location>
</feature>
<protein>
    <recommendedName>
        <fullName evidence="4">Sphingosine phosphate lyase</fullName>
    </recommendedName>
</protein>
<keyword evidence="3" id="KW-1185">Reference proteome</keyword>
<feature type="compositionally biased region" description="Polar residues" evidence="1">
    <location>
        <begin position="658"/>
        <end position="668"/>
    </location>
</feature>
<comment type="caution">
    <text evidence="2">The sequence shown here is derived from an EMBL/GenBank/DDBJ whole genome shotgun (WGS) entry which is preliminary data.</text>
</comment>
<evidence type="ECO:0000313" key="2">
    <source>
        <dbReference type="EMBL" id="KAK4473312.1"/>
    </source>
</evidence>
<evidence type="ECO:0000256" key="1">
    <source>
        <dbReference type="SAM" id="MobiDB-lite"/>
    </source>
</evidence>
<dbReference type="PANTHER" id="PTHR46007">
    <property type="entry name" value="MEDIATOR OF RNA POLYMERASE II TRANSCRIPTION SUBUNIT 12"/>
    <property type="match status" value="1"/>
</dbReference>
<accession>A0AAE1ZGA9</accession>
<dbReference type="GO" id="GO:0045944">
    <property type="term" value="P:positive regulation of transcription by RNA polymerase II"/>
    <property type="evidence" value="ECO:0007669"/>
    <property type="project" value="TreeGrafter"/>
</dbReference>
<organism evidence="2 3">
    <name type="scientific">Schistosoma mekongi</name>
    <name type="common">Parasitic worm</name>
    <dbReference type="NCBI Taxonomy" id="38744"/>
    <lineage>
        <taxon>Eukaryota</taxon>
        <taxon>Metazoa</taxon>
        <taxon>Spiralia</taxon>
        <taxon>Lophotrochozoa</taxon>
        <taxon>Platyhelminthes</taxon>
        <taxon>Trematoda</taxon>
        <taxon>Digenea</taxon>
        <taxon>Strigeidida</taxon>
        <taxon>Schistosomatoidea</taxon>
        <taxon>Schistosomatidae</taxon>
        <taxon>Schistosoma</taxon>
    </lineage>
</organism>
<sequence length="891" mass="102237">MSLPRSQALTLKEFLSLHPSDTSTISTQSTLYNDKQIEQSLNNQQTHLWSQNILQSINQSLLPHIEPIPSTSIHQSQNISTFMNINTSNKQSFNKETIYPISQVTTNSLIKPITSNYTNRQQLKRSNTVGITDVTKTMQRKLLMNYVINKVNNHNYIDELFNTSKQYNQLSTNITNLINSSNDTTYNEFSNINHKQRLFSRAQILSQRGLNLGKSIWQKNFTSDQHELKTTLGSSDNSQMPTTSYLSQRNRLRKEFTVDDALLMDIKGLHSVKNNSSINSICSSSSSGNNNSHYINGPLFQSSITSQLPSSGLSLATSMTATITTTTSKTISSTGLSSDQSISKEIWNRKYVEEILKKSLSTSSTNKLLNIHNEPVHLSSSFSGQTLVQWFCRQIIQSGYSWSHGLISVVCQLCNCLLRLGVLKRDPKSKVINSMTTDERIFGHYGSDSNENSSSTALSTETFELSMNYVWSGFNECKNTVTNTLMNENSEQLQLSQKQQQQQQQPIDESNQFQMAINNHLINLHKKFEYELDRVTREHELQLFKVKNQGVMKVCQLTDRIEALENQVEKYRILAGIEHLTKSSILDETSPINNNLLRNHYSPLVTNKNRISKVTFNLPNETLLNHFSRRIRASSETTHVNHMIDNIYNKPDYIKSMNVDNLQPSTSSHHYNYHEQQQQHQQNHQQEQQQQQQQEQLHQNYQEEQQQQQPQHTRSDSINLRRTYEMSHLKNLLQKSNSLKIHQKENSTKQNRTDLSFLSFDNDTVNESSNNGSLVNNVNKVNNNSSMQQQQYEDSMTRSLKNDENNPVYQKTYSQYSTSRFISASPQSKLNLWQTTSTSNVQSNLGIQAKYDINNKLTTTVGTTLKTSMREDDNSMTMKDIKRIDKDKRLT</sequence>
<feature type="compositionally biased region" description="Low complexity" evidence="1">
    <location>
        <begin position="674"/>
        <end position="712"/>
    </location>
</feature>
<proteinExistence type="predicted"/>
<dbReference type="PANTHER" id="PTHR46007:SF12">
    <property type="entry name" value="C2H2-TYPE DOMAIN-CONTAINING PROTEIN-RELATED"/>
    <property type="match status" value="1"/>
</dbReference>
<dbReference type="EMBL" id="JALJAT010000002">
    <property type="protein sequence ID" value="KAK4473312.1"/>
    <property type="molecule type" value="Genomic_DNA"/>
</dbReference>